<dbReference type="AlphaFoldDB" id="A0A2H3EH87"/>
<reference evidence="2" key="1">
    <citation type="journal article" date="2017" name="Nat. Ecol. Evol.">
        <title>Genome expansion and lineage-specific genetic innovations in the forest pathogenic fungi Armillaria.</title>
        <authorList>
            <person name="Sipos G."/>
            <person name="Prasanna A.N."/>
            <person name="Walter M.C."/>
            <person name="O'Connor E."/>
            <person name="Balint B."/>
            <person name="Krizsan K."/>
            <person name="Kiss B."/>
            <person name="Hess J."/>
            <person name="Varga T."/>
            <person name="Slot J."/>
            <person name="Riley R."/>
            <person name="Boka B."/>
            <person name="Rigling D."/>
            <person name="Barry K."/>
            <person name="Lee J."/>
            <person name="Mihaltcheva S."/>
            <person name="LaButti K."/>
            <person name="Lipzen A."/>
            <person name="Waldron R."/>
            <person name="Moloney N.M."/>
            <person name="Sperisen C."/>
            <person name="Kredics L."/>
            <person name="Vagvoelgyi C."/>
            <person name="Patrignani A."/>
            <person name="Fitzpatrick D."/>
            <person name="Nagy I."/>
            <person name="Doyle S."/>
            <person name="Anderson J.B."/>
            <person name="Grigoriev I.V."/>
            <person name="Gueldener U."/>
            <person name="Muensterkoetter M."/>
            <person name="Nagy L.G."/>
        </authorList>
    </citation>
    <scope>NUCLEOTIDE SEQUENCE [LARGE SCALE GENOMIC DNA]</scope>
    <source>
        <strain evidence="2">Ar21-2</strain>
    </source>
</reference>
<dbReference type="EMBL" id="KZ293646">
    <property type="protein sequence ID" value="PBL00428.1"/>
    <property type="molecule type" value="Genomic_DNA"/>
</dbReference>
<sequence>MAESRLLFGSGLLSPPQPIFLAGDLSKWIGDCVREDVKEDFFLNRKSKARNGRPVYDLSLRPAMRLLVIDSPARSKSETLETRELSGGDAKEACGAVAWLLVLAEGIRSDEGECGSYQAQLGDKERD</sequence>
<keyword evidence="2" id="KW-1185">Reference proteome</keyword>
<dbReference type="Proteomes" id="UP000217790">
    <property type="component" value="Unassembled WGS sequence"/>
</dbReference>
<evidence type="ECO:0000313" key="1">
    <source>
        <dbReference type="EMBL" id="PBL00428.1"/>
    </source>
</evidence>
<accession>A0A2H3EH87</accession>
<gene>
    <name evidence="1" type="ORF">ARMGADRAFT_1024408</name>
</gene>
<dbReference type="InParanoid" id="A0A2H3EH87"/>
<proteinExistence type="predicted"/>
<protein>
    <submittedName>
        <fullName evidence="1">Uncharacterized protein</fullName>
    </submittedName>
</protein>
<name>A0A2H3EH87_ARMGA</name>
<evidence type="ECO:0000313" key="2">
    <source>
        <dbReference type="Proteomes" id="UP000217790"/>
    </source>
</evidence>
<organism evidence="1 2">
    <name type="scientific">Armillaria gallica</name>
    <name type="common">Bulbous honey fungus</name>
    <name type="synonym">Armillaria bulbosa</name>
    <dbReference type="NCBI Taxonomy" id="47427"/>
    <lineage>
        <taxon>Eukaryota</taxon>
        <taxon>Fungi</taxon>
        <taxon>Dikarya</taxon>
        <taxon>Basidiomycota</taxon>
        <taxon>Agaricomycotina</taxon>
        <taxon>Agaricomycetes</taxon>
        <taxon>Agaricomycetidae</taxon>
        <taxon>Agaricales</taxon>
        <taxon>Marasmiineae</taxon>
        <taxon>Physalacriaceae</taxon>
        <taxon>Armillaria</taxon>
    </lineage>
</organism>